<dbReference type="EMBL" id="VSRR010005122">
    <property type="protein sequence ID" value="MPC41595.1"/>
    <property type="molecule type" value="Genomic_DNA"/>
</dbReference>
<accession>A0A5B7F7P6</accession>
<evidence type="ECO:0000313" key="1">
    <source>
        <dbReference type="EMBL" id="MPC41595.1"/>
    </source>
</evidence>
<dbReference type="Proteomes" id="UP000324222">
    <property type="component" value="Unassembled WGS sequence"/>
</dbReference>
<protein>
    <submittedName>
        <fullName evidence="1">Uncharacterized protein</fullName>
    </submittedName>
</protein>
<name>A0A5B7F7P6_PORTR</name>
<organism evidence="1 2">
    <name type="scientific">Portunus trituberculatus</name>
    <name type="common">Swimming crab</name>
    <name type="synonym">Neptunus trituberculatus</name>
    <dbReference type="NCBI Taxonomy" id="210409"/>
    <lineage>
        <taxon>Eukaryota</taxon>
        <taxon>Metazoa</taxon>
        <taxon>Ecdysozoa</taxon>
        <taxon>Arthropoda</taxon>
        <taxon>Crustacea</taxon>
        <taxon>Multicrustacea</taxon>
        <taxon>Malacostraca</taxon>
        <taxon>Eumalacostraca</taxon>
        <taxon>Eucarida</taxon>
        <taxon>Decapoda</taxon>
        <taxon>Pleocyemata</taxon>
        <taxon>Brachyura</taxon>
        <taxon>Eubrachyura</taxon>
        <taxon>Portunoidea</taxon>
        <taxon>Portunidae</taxon>
        <taxon>Portuninae</taxon>
        <taxon>Portunus</taxon>
    </lineage>
</organism>
<keyword evidence="2" id="KW-1185">Reference proteome</keyword>
<dbReference type="AlphaFoldDB" id="A0A5B7F7P6"/>
<sequence>MALETCVEGGVLRCDSLFTREIPNNPHFPKEKNTSVMNVIFSSSSSSSYFCSPENTARDASFGPGDEVNIVGVCQGHQARDSRCLAHHCLHCVWVI</sequence>
<proteinExistence type="predicted"/>
<gene>
    <name evidence="1" type="ORF">E2C01_035195</name>
</gene>
<evidence type="ECO:0000313" key="2">
    <source>
        <dbReference type="Proteomes" id="UP000324222"/>
    </source>
</evidence>
<comment type="caution">
    <text evidence="1">The sequence shown here is derived from an EMBL/GenBank/DDBJ whole genome shotgun (WGS) entry which is preliminary data.</text>
</comment>
<reference evidence="1 2" key="1">
    <citation type="submission" date="2019-05" db="EMBL/GenBank/DDBJ databases">
        <title>Another draft genome of Portunus trituberculatus and its Hox gene families provides insights of decapod evolution.</title>
        <authorList>
            <person name="Jeong J.-H."/>
            <person name="Song I."/>
            <person name="Kim S."/>
            <person name="Choi T."/>
            <person name="Kim D."/>
            <person name="Ryu S."/>
            <person name="Kim W."/>
        </authorList>
    </citation>
    <scope>NUCLEOTIDE SEQUENCE [LARGE SCALE GENOMIC DNA]</scope>
    <source>
        <tissue evidence="1">Muscle</tissue>
    </source>
</reference>